<evidence type="ECO:0000256" key="1">
    <source>
        <dbReference type="ARBA" id="ARBA00008023"/>
    </source>
</evidence>
<reference evidence="5" key="1">
    <citation type="submission" date="2015-09" db="EMBL/GenBank/DDBJ databases">
        <authorList>
            <person name="Bertelli C."/>
        </authorList>
    </citation>
    <scope>NUCLEOTIDE SEQUENCE [LARGE SCALE GENOMIC DNA]</scope>
    <source>
        <strain evidence="5">KNic</strain>
    </source>
</reference>
<dbReference type="InParanoid" id="A0A0U5CNB0"/>
<dbReference type="Pfam" id="PF01725">
    <property type="entry name" value="Ham1p_like"/>
    <property type="match status" value="1"/>
</dbReference>
<name>A0A0U5CNB0_9BACT</name>
<gene>
    <name evidence="4" type="ORF">PNK_0496</name>
</gene>
<dbReference type="GO" id="GO:0017111">
    <property type="term" value="F:ribonucleoside triphosphate phosphatase activity"/>
    <property type="evidence" value="ECO:0007669"/>
    <property type="project" value="UniProtKB-EC"/>
</dbReference>
<dbReference type="STRING" id="389348.PNK_0496"/>
<dbReference type="PATRIC" id="fig|389348.3.peg.546"/>
<dbReference type="Proteomes" id="UP000069902">
    <property type="component" value="Chromosome cPNK"/>
</dbReference>
<organism evidence="4 5">
    <name type="scientific">Candidatus Protochlamydia naegleriophila</name>
    <dbReference type="NCBI Taxonomy" id="389348"/>
    <lineage>
        <taxon>Bacteria</taxon>
        <taxon>Pseudomonadati</taxon>
        <taxon>Chlamydiota</taxon>
        <taxon>Chlamydiia</taxon>
        <taxon>Parachlamydiales</taxon>
        <taxon>Parachlamydiaceae</taxon>
        <taxon>Candidatus Protochlamydia</taxon>
    </lineage>
</organism>
<dbReference type="EC" id="3.6.1.15" evidence="4"/>
<comment type="similarity">
    <text evidence="1">Belongs to the HAM1 NTPase family.</text>
</comment>
<dbReference type="PANTHER" id="PTHR11067">
    <property type="entry name" value="INOSINE TRIPHOSPHATE PYROPHOSPHATASE/HAM1 PROTEIN"/>
    <property type="match status" value="1"/>
</dbReference>
<proteinExistence type="inferred from homology"/>
<dbReference type="Gene3D" id="3.90.950.10">
    <property type="match status" value="1"/>
</dbReference>
<accession>A0A0U5CNB0</accession>
<dbReference type="PANTHER" id="PTHR11067:SF9">
    <property type="entry name" value="INOSINE TRIPHOSPHATE PYROPHOSPHATASE"/>
    <property type="match status" value="1"/>
</dbReference>
<dbReference type="KEGG" id="pnl:PNK_0496"/>
<dbReference type="AlphaFoldDB" id="A0A0U5CNB0"/>
<dbReference type="RefSeq" id="WP_059060081.1">
    <property type="nucleotide sequence ID" value="NZ_LN879502.1"/>
</dbReference>
<dbReference type="EMBL" id="LN879502">
    <property type="protein sequence ID" value="CUI16124.1"/>
    <property type="molecule type" value="Genomic_DNA"/>
</dbReference>
<evidence type="ECO:0000256" key="2">
    <source>
        <dbReference type="ARBA" id="ARBA00022801"/>
    </source>
</evidence>
<dbReference type="GO" id="GO:0009117">
    <property type="term" value="P:nucleotide metabolic process"/>
    <property type="evidence" value="ECO:0007669"/>
    <property type="project" value="UniProtKB-KW"/>
</dbReference>
<keyword evidence="3" id="KW-0546">Nucleotide metabolism</keyword>
<dbReference type="GO" id="GO:0005737">
    <property type="term" value="C:cytoplasm"/>
    <property type="evidence" value="ECO:0007669"/>
    <property type="project" value="TreeGrafter"/>
</dbReference>
<dbReference type="InterPro" id="IPR002637">
    <property type="entry name" value="RdgB/HAM1"/>
</dbReference>
<protein>
    <submittedName>
        <fullName evidence="4">Nucleoside-triphosphatase</fullName>
        <ecNumber evidence="4">3.6.1.15</ecNumber>
    </submittedName>
</protein>
<evidence type="ECO:0000313" key="5">
    <source>
        <dbReference type="Proteomes" id="UP000069902"/>
    </source>
</evidence>
<evidence type="ECO:0000256" key="3">
    <source>
        <dbReference type="ARBA" id="ARBA00023080"/>
    </source>
</evidence>
<dbReference type="GO" id="GO:0047429">
    <property type="term" value="F:nucleoside triphosphate diphosphatase activity"/>
    <property type="evidence" value="ECO:0007669"/>
    <property type="project" value="InterPro"/>
</dbReference>
<sequence>MTVWKLNTSNCNKHEEFKRLFASYGQELEATHIDLPEIASDHASVVAHKASQLGEGILVEDTSLEIEGAAVGIQVRWLLDHLPNYIGSKAHWIVLLAYHQNHQVFIYRGAVSGTIVEAEGVSGFGFDPVFLPNGASLTLAQSKPDSHNARAKAVKALIEKEVWAVYSTIERWEGPWQNSISDE</sequence>
<dbReference type="InterPro" id="IPR029001">
    <property type="entry name" value="ITPase-like_fam"/>
</dbReference>
<keyword evidence="5" id="KW-1185">Reference proteome</keyword>
<dbReference type="GO" id="GO:0009143">
    <property type="term" value="P:nucleoside triphosphate catabolic process"/>
    <property type="evidence" value="ECO:0007669"/>
    <property type="project" value="InterPro"/>
</dbReference>
<keyword evidence="2 4" id="KW-0378">Hydrolase</keyword>
<dbReference type="SUPFAM" id="SSF52972">
    <property type="entry name" value="ITPase-like"/>
    <property type="match status" value="1"/>
</dbReference>
<evidence type="ECO:0000313" key="4">
    <source>
        <dbReference type="EMBL" id="CUI16124.1"/>
    </source>
</evidence>